<sequence length="333" mass="36227">MTSQTATFAQPRIPIFRAGTHTSSDGRRVTITVADLEEIADSYEPALSRAPHVIGHPDMDHPAWGWVKHLTVDGDYLVIESEQVELNFAQMVNEGRFPNRSASFYLADTPGNPKPGRKYLKHVGWLGAMPPAVVGLPAVKFAADSQALCFSYPASDADHPKESPQMEPTAEELQRQKDELAQREQDLNTRAQKIALDEADLNRRKAEEERTEAVQFAQGLEEAGKLLPTEVQPVVELLLAQNKDAPLSFSQAGTEVKKPAGDVLRDLLAALPSRIDYREKSGGNGDLGAAVSFAAPAGSVIDQNRADLHTRATQYQQKNPGIGWVDAVKACGG</sequence>
<evidence type="ECO:0008006" key="3">
    <source>
        <dbReference type="Google" id="ProtNLM"/>
    </source>
</evidence>
<dbReference type="AlphaFoldDB" id="A0A6S7D6L6"/>
<dbReference type="EMBL" id="CADILG010000004">
    <property type="protein sequence ID" value="CAB3834546.1"/>
    <property type="molecule type" value="Genomic_DNA"/>
</dbReference>
<organism evidence="1 2">
    <name type="scientific">Achromobacter anxifer</name>
    <dbReference type="NCBI Taxonomy" id="1287737"/>
    <lineage>
        <taxon>Bacteria</taxon>
        <taxon>Pseudomonadati</taxon>
        <taxon>Pseudomonadota</taxon>
        <taxon>Betaproteobacteria</taxon>
        <taxon>Burkholderiales</taxon>
        <taxon>Alcaligenaceae</taxon>
        <taxon>Achromobacter</taxon>
    </lineage>
</organism>
<evidence type="ECO:0000313" key="2">
    <source>
        <dbReference type="Proteomes" id="UP000494117"/>
    </source>
</evidence>
<accession>A0A6S7D6L6</accession>
<dbReference type="RefSeq" id="WP_175205759.1">
    <property type="nucleotide sequence ID" value="NZ_CADILG010000004.1"/>
</dbReference>
<keyword evidence="2" id="KW-1185">Reference proteome</keyword>
<evidence type="ECO:0000313" key="1">
    <source>
        <dbReference type="EMBL" id="CAB3834546.1"/>
    </source>
</evidence>
<reference evidence="1 2" key="1">
    <citation type="submission" date="2020-04" db="EMBL/GenBank/DDBJ databases">
        <authorList>
            <person name="De Canck E."/>
        </authorList>
    </citation>
    <scope>NUCLEOTIDE SEQUENCE [LARGE SCALE GENOMIC DNA]</scope>
    <source>
        <strain evidence="1 2">LMG 26858</strain>
    </source>
</reference>
<dbReference type="Proteomes" id="UP000494117">
    <property type="component" value="Unassembled WGS sequence"/>
</dbReference>
<proteinExistence type="predicted"/>
<gene>
    <name evidence="1" type="ORF">LMG26858_00868</name>
</gene>
<protein>
    <recommendedName>
        <fullName evidence="3">Peptidase</fullName>
    </recommendedName>
</protein>
<name>A0A6S7D6L6_9BURK</name>